<feature type="compositionally biased region" description="Polar residues" evidence="8">
    <location>
        <begin position="337"/>
        <end position="351"/>
    </location>
</feature>
<feature type="domain" description="USP" evidence="9">
    <location>
        <begin position="391"/>
        <end position="718"/>
    </location>
</feature>
<proteinExistence type="inferred from homology"/>
<evidence type="ECO:0000256" key="3">
    <source>
        <dbReference type="ARBA" id="ARBA00012759"/>
    </source>
</evidence>
<reference evidence="11" key="1">
    <citation type="submission" date="2019-03" db="EMBL/GenBank/DDBJ databases">
        <title>Snf2 controls pulcherriminic acid biosynthesis and connects pigmentation and antifungal activity of the yeast Metschnikowia pulcherrima.</title>
        <authorList>
            <person name="Gore-Lloyd D."/>
            <person name="Sumann I."/>
            <person name="Brachmann A.O."/>
            <person name="Schneeberger K."/>
            <person name="Ortiz-Merino R.A."/>
            <person name="Moreno-Beltran M."/>
            <person name="Schlaefli M."/>
            <person name="Kirner P."/>
            <person name="Santos Kron A."/>
            <person name="Wolfe K.H."/>
            <person name="Piel J."/>
            <person name="Ahrens C.H."/>
            <person name="Henk D."/>
            <person name="Freimoser F.M."/>
        </authorList>
    </citation>
    <scope>NUCLEOTIDE SEQUENCE [LARGE SCALE GENOMIC DNA]</scope>
    <source>
        <strain evidence="11">APC 1.2</strain>
    </source>
</reference>
<dbReference type="InterPro" id="IPR001394">
    <property type="entry name" value="Peptidase_C19_UCH"/>
</dbReference>
<protein>
    <recommendedName>
        <fullName evidence="3">ubiquitinyl hydrolase 1</fullName>
        <ecNumber evidence="3">3.4.19.12</ecNumber>
    </recommendedName>
</protein>
<sequence>MSNPLVDRILNNPLTFVAAKNPDKEVQTIKSAGYIVLNSSASSAQTGLGMAPKKTQKREEKRVKSMAEAIAAYTGRKYLTKAEKKRKLRGVAKPQPDSESSEDTQYESASEFPLDASFQSGGESMADAGGKGADNGEDLGETLGEGVNMSLDELTDKNGSDIGAESDSESTEGSLENSKVDQASLEPSRSKSPEGNSESAEVEMESEDGDFTGKESESESSSEEDSSSEEGDDGVEEDREEEGRKDESGEENQDERNDGDVSEEKSEKQYEENINEAQEEETTGKNGDKLHTENGHLDPADLTNHDEDDEQIGQQNQDRLQLKKDLLQDMEKPLSDENGTGAENGNSTQNGSKRKSESPATHYTLDEPEESNVSGRITRKWPGPFKTTKPVGLLNFGVTCYMNLAIQIMVHIPAMQHYLIEVIQGKHDLKPKSVTHTFAELALRMWGVGLKKNSPRKYINPKKMVQRLEDINCMMSEWQQEDLHEYFMSLMSRLQEDSTPKGKKLNQLIIYDIFGGLLDQEVICQECKTSSVTKQEFYDLSLGLNKKRTRSNEGTETLEDERLTSNKYTIEKSLRDFFSTEIIRLDKGDASSGYHCEKCKKRTVATKRSAVEKSPHTLMIHLKRFKFNGNSSLKVKQPIHYLKFLDLGPYSITKGAIKYQLMGVIVHEGRSILSGHYVAHCYQPDGTWSTYDDEYINKIDEATALSDPSAYCLVYTKLEEKTKKRAKMGNGASKRAKRA</sequence>
<accession>A0A4P6XSU7</accession>
<dbReference type="InterPro" id="IPR038765">
    <property type="entry name" value="Papain-like_cys_pep_sf"/>
</dbReference>
<keyword evidence="7" id="KW-0788">Thiol protease</keyword>
<dbReference type="Proteomes" id="UP000292447">
    <property type="component" value="Chromosome V"/>
</dbReference>
<dbReference type="GO" id="GO:0005634">
    <property type="term" value="C:nucleus"/>
    <property type="evidence" value="ECO:0007669"/>
    <property type="project" value="TreeGrafter"/>
</dbReference>
<evidence type="ECO:0000256" key="4">
    <source>
        <dbReference type="ARBA" id="ARBA00022670"/>
    </source>
</evidence>
<name>A0A4P6XSU7_9ASCO</name>
<feature type="compositionally biased region" description="Polar residues" evidence="8">
    <location>
        <begin position="171"/>
        <end position="187"/>
    </location>
</feature>
<dbReference type="EC" id="3.4.19.12" evidence="3"/>
<dbReference type="AlphaFoldDB" id="A0A4P6XSU7"/>
<dbReference type="Pfam" id="PF00443">
    <property type="entry name" value="UCH"/>
    <property type="match status" value="1"/>
</dbReference>
<evidence type="ECO:0000313" key="10">
    <source>
        <dbReference type="EMBL" id="QBM89875.1"/>
    </source>
</evidence>
<evidence type="ECO:0000256" key="5">
    <source>
        <dbReference type="ARBA" id="ARBA00022786"/>
    </source>
</evidence>
<dbReference type="GO" id="GO:0016579">
    <property type="term" value="P:protein deubiquitination"/>
    <property type="evidence" value="ECO:0007669"/>
    <property type="project" value="InterPro"/>
</dbReference>
<organism evidence="10 11">
    <name type="scientific">Metschnikowia aff. pulcherrima</name>
    <dbReference type="NCBI Taxonomy" id="2163413"/>
    <lineage>
        <taxon>Eukaryota</taxon>
        <taxon>Fungi</taxon>
        <taxon>Dikarya</taxon>
        <taxon>Ascomycota</taxon>
        <taxon>Saccharomycotina</taxon>
        <taxon>Pichiomycetes</taxon>
        <taxon>Metschnikowiaceae</taxon>
        <taxon>Metschnikowia</taxon>
    </lineage>
</organism>
<dbReference type="GO" id="GO:0006508">
    <property type="term" value="P:proteolysis"/>
    <property type="evidence" value="ECO:0007669"/>
    <property type="project" value="UniProtKB-KW"/>
</dbReference>
<keyword evidence="11" id="KW-1185">Reference proteome</keyword>
<comment type="catalytic activity">
    <reaction evidence="1">
        <text>Thiol-dependent hydrolysis of ester, thioester, amide, peptide and isopeptide bonds formed by the C-terminal Gly of ubiquitin (a 76-residue protein attached to proteins as an intracellular targeting signal).</text>
        <dbReference type="EC" id="3.4.19.12"/>
    </reaction>
</comment>
<comment type="similarity">
    <text evidence="2">Belongs to the peptidase C19 family.</text>
</comment>
<gene>
    <name evidence="10" type="primary">MPUL0E01090</name>
    <name evidence="10" type="ORF">METSCH_E01090</name>
</gene>
<feature type="compositionally biased region" description="Acidic residues" evidence="8">
    <location>
        <begin position="200"/>
        <end position="210"/>
    </location>
</feature>
<dbReference type="SUPFAM" id="SSF54001">
    <property type="entry name" value="Cysteine proteinases"/>
    <property type="match status" value="1"/>
</dbReference>
<evidence type="ECO:0000256" key="6">
    <source>
        <dbReference type="ARBA" id="ARBA00022801"/>
    </source>
</evidence>
<dbReference type="PANTHER" id="PTHR24006">
    <property type="entry name" value="UBIQUITIN CARBOXYL-TERMINAL HYDROLASE"/>
    <property type="match status" value="1"/>
</dbReference>
<feature type="compositionally biased region" description="Acidic residues" evidence="8">
    <location>
        <begin position="218"/>
        <end position="240"/>
    </location>
</feature>
<evidence type="ECO:0000256" key="1">
    <source>
        <dbReference type="ARBA" id="ARBA00000707"/>
    </source>
</evidence>
<feature type="region of interest" description="Disordered" evidence="8">
    <location>
        <begin position="332"/>
        <end position="378"/>
    </location>
</feature>
<keyword evidence="5" id="KW-0833">Ubl conjugation pathway</keyword>
<dbReference type="InterPro" id="IPR050164">
    <property type="entry name" value="Peptidase_C19"/>
</dbReference>
<evidence type="ECO:0000259" key="9">
    <source>
        <dbReference type="PROSITE" id="PS50235"/>
    </source>
</evidence>
<feature type="compositionally biased region" description="Basic and acidic residues" evidence="8">
    <location>
        <begin position="282"/>
        <end position="305"/>
    </location>
</feature>
<dbReference type="EMBL" id="CP034460">
    <property type="protein sequence ID" value="QBM89875.1"/>
    <property type="molecule type" value="Genomic_DNA"/>
</dbReference>
<dbReference type="InterPro" id="IPR018200">
    <property type="entry name" value="USP_CS"/>
</dbReference>
<dbReference type="GO" id="GO:0005829">
    <property type="term" value="C:cytosol"/>
    <property type="evidence" value="ECO:0007669"/>
    <property type="project" value="TreeGrafter"/>
</dbReference>
<feature type="region of interest" description="Disordered" evidence="8">
    <location>
        <begin position="83"/>
        <end position="313"/>
    </location>
</feature>
<keyword evidence="6 10" id="KW-0378">Hydrolase</keyword>
<dbReference type="PROSITE" id="PS50235">
    <property type="entry name" value="USP_3"/>
    <property type="match status" value="1"/>
</dbReference>
<dbReference type="PROSITE" id="PS00973">
    <property type="entry name" value="USP_2"/>
    <property type="match status" value="1"/>
</dbReference>
<feature type="compositionally biased region" description="Basic and acidic residues" evidence="8">
    <location>
        <begin position="254"/>
        <end position="271"/>
    </location>
</feature>
<evidence type="ECO:0000313" key="11">
    <source>
        <dbReference type="Proteomes" id="UP000292447"/>
    </source>
</evidence>
<evidence type="ECO:0000256" key="8">
    <source>
        <dbReference type="SAM" id="MobiDB-lite"/>
    </source>
</evidence>
<dbReference type="InterPro" id="IPR028889">
    <property type="entry name" value="USP"/>
</dbReference>
<dbReference type="GO" id="GO:0004843">
    <property type="term" value="F:cysteine-type deubiquitinase activity"/>
    <property type="evidence" value="ECO:0007669"/>
    <property type="project" value="UniProtKB-EC"/>
</dbReference>
<evidence type="ECO:0000256" key="7">
    <source>
        <dbReference type="ARBA" id="ARBA00022807"/>
    </source>
</evidence>
<dbReference type="Gene3D" id="3.90.70.10">
    <property type="entry name" value="Cysteine proteinases"/>
    <property type="match status" value="1"/>
</dbReference>
<dbReference type="PANTHER" id="PTHR24006:SF758">
    <property type="entry name" value="UBIQUITIN CARBOXYL-TERMINAL HYDROLASE 36"/>
    <property type="match status" value="1"/>
</dbReference>
<keyword evidence="4" id="KW-0645">Protease</keyword>
<evidence type="ECO:0000256" key="2">
    <source>
        <dbReference type="ARBA" id="ARBA00009085"/>
    </source>
</evidence>
<dbReference type="STRING" id="2163413.A0A4P6XSU7"/>